<name>A0AB33V6I3_9VIRU</name>
<reference evidence="2" key="2">
    <citation type="journal article" date="2024" name="Virology">
        <title>Novel viruses discovered in metatranscriptomic analysis of farmed barramundi in Asia and Australia.</title>
        <authorList>
            <person name="Mercer L.K."/>
            <person name="Harding E.F."/>
            <person name="Sridhar T."/>
            <person name="White P.A."/>
        </authorList>
    </citation>
    <scope>NUCLEOTIDE SEQUENCE</scope>
</reference>
<proteinExistence type="predicted"/>
<sequence length="1610" mass="178355">MPLFKAVSARAARSFTMASLKPETFMAKLTSPVKTEFMSRALAMAAAAAGDGPDVPISCDSDFSDGELSPLDTETFLYGPERLISRQRVLRTFGCDTNILGFDYGVTPPVMEVTGKPWLIFPLEASQTYERVSVVNGTTVCDTVNQLGWIENTHADLPPAVPAVKWWPGGFEVARHSVFGPDVVHFMVTVDACAPLGYKPLPCVFGADLPGTTLVRPDPAEYPRVEYDEPNNLFRLTSSLPANIFLDMTDAPFEHVERLCALHIGAIGDWRFTPRKIVVSAETLARLNLRTVPRLDSGGLLSNQLGMEQRVTIAGTVPNLHFTEKCMSPFRAGSGGVVIHGEPRMMFSFPENRIRATAQSISVPSYRPKVTITDNAARRVTRMEGLLGSLTVETSRGGGDEVDYAERFFTVRVAPELPRYSCVTFLDWCTVRLRNFSESTILHLLHHMLAIVTEIPNITFRLEFAGSIRELRSLAELFLRGVPPDPESPKISIFVSLTSDYRPVRPRRVIPGNLFPLSLSPWGLSLTPEETNEVTHAPRGCRPGEVTETPCTFVHLIKTSPQDAFDVGLPADFPFVTALMLQYHLKGRRILLPVPPENHPPLDFWDVPLDLRGFAYQSFPKIIFKNPDFGTGLTRRAVVALFNIDFMEDVHLAAVCAGLFIRDAETCGEANQLGREELEAEPRLLPLNLRKLTDPCTETLGEILGKKGGGGFYDAYYDEALILGWFLGSLTRGAVSIKNPRDCLSFFYRGMYPQITQDLEPGDHVVGHLLRPCGAGDLVGFLSATTKIIRVEDNVYVALRNPASGTRNVKVGRGGWNLAVVTELLRGEDPLEDYARIFGPVYVFSRTAHSVSLNGSVRDILRLERIVPDQRARGAVFSVTLGEDSYHFLTVGFSPLVMVDGAPAWVDIDAPRVVVSGTMNNWRLVSKKTGNPISRPGYGQTYDPEQIDRREDPPVGVNPKKFEGSGHRDVLVDKVFEGYVQTDCTGTTHPLAEHGVEEVFRDTAKVSAKIAAYELVDGVGYVPKTAKKSAAVLGVPLIRALALFDHQTELPFPYPEKQWYRDTALVAAPGCVIAWMTVIKVCAERVPPERDGGVLVIVTDSPTLSGQDEEIQPGLYARKNQIPWKLVITVTDQRLLFGTLLVATGDVDYVEVEPRIAGFQEIVVRMLREQAPVFKRPKRVRVLGDPARLKGDIAMGSLDLNNLRIRLSLSAAERRRVRDAHPGVRKWATGEECDILIEETAFTYYLCGDERRVATQPFMTLDLERYLEEVAPDGVNLVFEDPVNPSGDPAAPFWFDTVVDPLRLLEDSSGRNVYLEGFTVELPRAPREDDAPPPSFRGFEREALMLNPVVRNLITAKDFKVATFVTVVPRAGLPRTRLCRHAGTATVWLEDSPRLPVRILKDPEGSELMGIWVDTGSGRFDAEMPPVTIPCAATPESIAGAIWAFNGLGGEEPCFVVSGRSEIIALAAAIRLVWTLSVSDRFTFACVNVVLRPEVTDPETFVKLLERPIVLNRRLVAPEVTHKSTTPLRETTLAQPERTRTQRDTVAHRLYELKRTLLTRGDKTGGFWRKKLMERKSEHDNRWLGSAFITLGATAVGDLLARENSIHSGR</sequence>
<accession>A0AB33V6I3</accession>
<protein>
    <submittedName>
        <fullName evidence="2">ORF67</fullName>
    </submittedName>
</protein>
<organism evidence="2">
    <name type="scientific">Latid herpesvirus 1</name>
    <dbReference type="NCBI Taxonomy" id="3096545"/>
    <lineage>
        <taxon>Viruses</taxon>
        <taxon>Duplodnaviria</taxon>
        <taxon>Heunggongvirae</taxon>
        <taxon>Peploviricota</taxon>
        <taxon>Herviviricetes</taxon>
        <taxon>Herpesvirales</taxon>
    </lineage>
</organism>
<evidence type="ECO:0000313" key="2">
    <source>
        <dbReference type="EMBL" id="DBA59368.1"/>
    </source>
</evidence>
<feature type="region of interest" description="Disordered" evidence="1">
    <location>
        <begin position="933"/>
        <end position="962"/>
    </location>
</feature>
<evidence type="ECO:0000256" key="1">
    <source>
        <dbReference type="SAM" id="MobiDB-lite"/>
    </source>
</evidence>
<dbReference type="EMBL" id="BK064844">
    <property type="protein sequence ID" value="DBA59368.1"/>
    <property type="molecule type" value="Genomic_DNA"/>
</dbReference>
<reference evidence="2" key="1">
    <citation type="submission" date="2023-06" db="EMBL/GenBank/DDBJ databases">
        <authorList>
            <person name="Mercer L.K."/>
            <person name="Harding E.F."/>
            <person name="Sridhar T."/>
            <person name="White P.A."/>
        </authorList>
    </citation>
    <scope>NUCLEOTIDE SEQUENCE</scope>
</reference>